<keyword evidence="1" id="KW-0812">Transmembrane</keyword>
<keyword evidence="1" id="KW-1133">Transmembrane helix</keyword>
<proteinExistence type="predicted"/>
<name>A0A8H7XPT0_PSICU</name>
<comment type="caution">
    <text evidence="2">The sequence shown here is derived from an EMBL/GenBank/DDBJ whole genome shotgun (WGS) entry which is preliminary data.</text>
</comment>
<feature type="transmembrane region" description="Helical" evidence="1">
    <location>
        <begin position="289"/>
        <end position="313"/>
    </location>
</feature>
<keyword evidence="1" id="KW-0472">Membrane</keyword>
<organism evidence="2">
    <name type="scientific">Psilocybe cubensis</name>
    <name type="common">Psychedelic mushroom</name>
    <name type="synonym">Stropharia cubensis</name>
    <dbReference type="NCBI Taxonomy" id="181762"/>
    <lineage>
        <taxon>Eukaryota</taxon>
        <taxon>Fungi</taxon>
        <taxon>Dikarya</taxon>
        <taxon>Basidiomycota</taxon>
        <taxon>Agaricomycotina</taxon>
        <taxon>Agaricomycetes</taxon>
        <taxon>Agaricomycetidae</taxon>
        <taxon>Agaricales</taxon>
        <taxon>Agaricineae</taxon>
        <taxon>Strophariaceae</taxon>
        <taxon>Psilocybe</taxon>
    </lineage>
</organism>
<reference evidence="2" key="1">
    <citation type="submission" date="2021-02" db="EMBL/GenBank/DDBJ databases">
        <title>Psilocybe cubensis genome.</title>
        <authorList>
            <person name="Mckernan K.J."/>
            <person name="Crawford S."/>
            <person name="Trippe A."/>
            <person name="Kane L.T."/>
            <person name="Mclaughlin S."/>
        </authorList>
    </citation>
    <scope>NUCLEOTIDE SEQUENCE [LARGE SCALE GENOMIC DNA]</scope>
    <source>
        <strain evidence="2">MGC-MH-2018</strain>
    </source>
</reference>
<dbReference type="AlphaFoldDB" id="A0A8H7XPT0"/>
<gene>
    <name evidence="2" type="ORF">JR316_011321</name>
</gene>
<evidence type="ECO:0000313" key="2">
    <source>
        <dbReference type="EMBL" id="KAG5163543.1"/>
    </source>
</evidence>
<dbReference type="Gene3D" id="2.60.120.260">
    <property type="entry name" value="Galactose-binding domain-like"/>
    <property type="match status" value="1"/>
</dbReference>
<dbReference type="OrthoDB" id="3052647at2759"/>
<evidence type="ECO:0000256" key="1">
    <source>
        <dbReference type="SAM" id="Phobius"/>
    </source>
</evidence>
<accession>A0A8H7XPT0</accession>
<protein>
    <submittedName>
        <fullName evidence="2">Uncharacterized protein</fullName>
    </submittedName>
</protein>
<sequence>MSLLTDIIQISREFTRLSLLLYQSVYYLWLSTLCMLTFGAYTVYHTAKFVAVASMAIANYLDSFMEPPAHKPTSYLREKHDGKKGKHSKRDTRFLESGVSSNTQKAGPKLLVTQGARFFNLYTKPVPSNKETFNLDDIFFVNSIYPAIKYGKGWEDFGDFYSTNTPNSTVIFPFNGVSVSWYAFTPQAPYIPSIGSYSIDGNDPIDFYVTGASKDSNVQDPFSRKLFETPQSEPGRHELVVTYLGNSSTTPLTLDRLVVQNATGINETYLPLYGNPKEWTVLNHSRVGLIWGGVVIGWFILIGVAFTLFHIFYRRKQKSKKKQLYEISAD</sequence>
<feature type="transmembrane region" description="Helical" evidence="1">
    <location>
        <begin position="20"/>
        <end position="44"/>
    </location>
</feature>
<dbReference type="EMBL" id="JAFIQS010000014">
    <property type="protein sequence ID" value="KAG5163543.1"/>
    <property type="molecule type" value="Genomic_DNA"/>
</dbReference>